<dbReference type="Pfam" id="PF22725">
    <property type="entry name" value="GFO_IDH_MocA_C3"/>
    <property type="match status" value="1"/>
</dbReference>
<dbReference type="SUPFAM" id="SSF55347">
    <property type="entry name" value="Glyceraldehyde-3-phosphate dehydrogenase-like, C-terminal domain"/>
    <property type="match status" value="1"/>
</dbReference>
<organism evidence="6 7">
    <name type="scientific">Microbacterium oryzae</name>
    <dbReference type="NCBI Taxonomy" id="743009"/>
    <lineage>
        <taxon>Bacteria</taxon>
        <taxon>Bacillati</taxon>
        <taxon>Actinomycetota</taxon>
        <taxon>Actinomycetes</taxon>
        <taxon>Micrococcales</taxon>
        <taxon>Microbacteriaceae</taxon>
        <taxon>Microbacterium</taxon>
    </lineage>
</organism>
<evidence type="ECO:0000259" key="5">
    <source>
        <dbReference type="Pfam" id="PF22725"/>
    </source>
</evidence>
<dbReference type="OrthoDB" id="9800252at2"/>
<reference evidence="6 7" key="1">
    <citation type="submission" date="2018-09" db="EMBL/GenBank/DDBJ databases">
        <title>Whole genome sequencing of Microbacterium oryzae strain MB-10T.</title>
        <authorList>
            <person name="Das S.K."/>
        </authorList>
    </citation>
    <scope>NUCLEOTIDE SEQUENCE [LARGE SCALE GENOMIC DNA]</scope>
    <source>
        <strain evidence="6 7">MB-10</strain>
    </source>
</reference>
<evidence type="ECO:0000256" key="2">
    <source>
        <dbReference type="ARBA" id="ARBA00023002"/>
    </source>
</evidence>
<dbReference type="Proteomes" id="UP000422989">
    <property type="component" value="Chromosome"/>
</dbReference>
<dbReference type="GO" id="GO:0016491">
    <property type="term" value="F:oxidoreductase activity"/>
    <property type="evidence" value="ECO:0007669"/>
    <property type="project" value="UniProtKB-KW"/>
</dbReference>
<keyword evidence="3" id="KW-0520">NAD</keyword>
<gene>
    <name evidence="6" type="ORF">D7D94_10955</name>
</gene>
<evidence type="ECO:0000256" key="3">
    <source>
        <dbReference type="ARBA" id="ARBA00023027"/>
    </source>
</evidence>
<comment type="similarity">
    <text evidence="1">Belongs to the Gfo/Idh/MocA family.</text>
</comment>
<keyword evidence="7" id="KW-1185">Reference proteome</keyword>
<dbReference type="InterPro" id="IPR055170">
    <property type="entry name" value="GFO_IDH_MocA-like_dom"/>
</dbReference>
<dbReference type="EMBL" id="CP032550">
    <property type="protein sequence ID" value="QGU28137.1"/>
    <property type="molecule type" value="Genomic_DNA"/>
</dbReference>
<dbReference type="InterPro" id="IPR000683">
    <property type="entry name" value="Gfo/Idh/MocA-like_OxRdtase_N"/>
</dbReference>
<dbReference type="Gene3D" id="3.30.360.10">
    <property type="entry name" value="Dihydrodipicolinate Reductase, domain 2"/>
    <property type="match status" value="1"/>
</dbReference>
<evidence type="ECO:0000313" key="7">
    <source>
        <dbReference type="Proteomes" id="UP000422989"/>
    </source>
</evidence>
<dbReference type="InterPro" id="IPR036291">
    <property type="entry name" value="NAD(P)-bd_dom_sf"/>
</dbReference>
<dbReference type="GO" id="GO:0000166">
    <property type="term" value="F:nucleotide binding"/>
    <property type="evidence" value="ECO:0007669"/>
    <property type="project" value="InterPro"/>
</dbReference>
<dbReference type="InterPro" id="IPR051317">
    <property type="entry name" value="Gfo/Idh/MocA_oxidoreduct"/>
</dbReference>
<dbReference type="Gene3D" id="3.40.50.720">
    <property type="entry name" value="NAD(P)-binding Rossmann-like Domain"/>
    <property type="match status" value="1"/>
</dbReference>
<sequence length="365" mass="38801">MTELGDGPVRVVQVGAGEMGRAWIAALAASDEAELVGLVDLDVTVAHEALADAEIEDVHVGTSLTEVAHATGADVVVNVTVPIAHLPVNVEALAAGYPVLCEKPAAPTVSDALRQAAAAEVHGRLLMISQSRRCVGGLRALRDQTRRLGDIGAAATEFFRAPHFGGFREEMEHALLVDMAIHHFDAARFVLERDPVAVYAEEYNPSWSWYRGDANATAIFEFEGGARYTYSGSWCAPGRETSWNGRWRVSGADGAAEWDGDGAPSAEIRGLAAEQELDTAPEDIDGALADFLAALRTGERPETDARANIASLAMVEAAVRSASTGRRVRLDAVLQDAYATALVDEQDGAVRAVLESWRAEADAEG</sequence>
<proteinExistence type="inferred from homology"/>
<evidence type="ECO:0000256" key="1">
    <source>
        <dbReference type="ARBA" id="ARBA00010928"/>
    </source>
</evidence>
<accession>A0A6I6E5T3</accession>
<dbReference type="SUPFAM" id="SSF51735">
    <property type="entry name" value="NAD(P)-binding Rossmann-fold domains"/>
    <property type="match status" value="1"/>
</dbReference>
<dbReference type="AlphaFoldDB" id="A0A6I6E5T3"/>
<dbReference type="Pfam" id="PF01408">
    <property type="entry name" value="GFO_IDH_MocA"/>
    <property type="match status" value="1"/>
</dbReference>
<protein>
    <submittedName>
        <fullName evidence="6">Gfo/Idh/MocA family oxidoreductase</fullName>
    </submittedName>
</protein>
<feature type="domain" description="GFO/IDH/MocA-like oxidoreductase" evidence="5">
    <location>
        <begin position="147"/>
        <end position="256"/>
    </location>
</feature>
<feature type="domain" description="Gfo/Idh/MocA-like oxidoreductase N-terminal" evidence="4">
    <location>
        <begin position="10"/>
        <end position="128"/>
    </location>
</feature>
<keyword evidence="2" id="KW-0560">Oxidoreductase</keyword>
<name>A0A6I6E5T3_9MICO</name>
<dbReference type="RefSeq" id="WP_156242644.1">
    <property type="nucleotide sequence ID" value="NZ_BAAAZL010000004.1"/>
</dbReference>
<evidence type="ECO:0000259" key="4">
    <source>
        <dbReference type="Pfam" id="PF01408"/>
    </source>
</evidence>
<dbReference type="PANTHER" id="PTHR43708:SF5">
    <property type="entry name" value="CONSERVED EXPRESSED OXIDOREDUCTASE (EUROFUNG)-RELATED"/>
    <property type="match status" value="1"/>
</dbReference>
<dbReference type="PANTHER" id="PTHR43708">
    <property type="entry name" value="CONSERVED EXPRESSED OXIDOREDUCTASE (EUROFUNG)"/>
    <property type="match status" value="1"/>
</dbReference>
<evidence type="ECO:0000313" key="6">
    <source>
        <dbReference type="EMBL" id="QGU28137.1"/>
    </source>
</evidence>
<dbReference type="KEGG" id="moj:D7D94_10955"/>